<organism evidence="3 4">
    <name type="scientific">Solirubrobacter deserti</name>
    <dbReference type="NCBI Taxonomy" id="2282478"/>
    <lineage>
        <taxon>Bacteria</taxon>
        <taxon>Bacillati</taxon>
        <taxon>Actinomycetota</taxon>
        <taxon>Thermoleophilia</taxon>
        <taxon>Solirubrobacterales</taxon>
        <taxon>Solirubrobacteraceae</taxon>
        <taxon>Solirubrobacter</taxon>
    </lineage>
</organism>
<proteinExistence type="predicted"/>
<keyword evidence="2" id="KW-0812">Transmembrane</keyword>
<accession>A0ABT4RU57</accession>
<evidence type="ECO:0008006" key="5">
    <source>
        <dbReference type="Google" id="ProtNLM"/>
    </source>
</evidence>
<dbReference type="EMBL" id="JAPCID010000075">
    <property type="protein sequence ID" value="MDA0142122.1"/>
    <property type="molecule type" value="Genomic_DNA"/>
</dbReference>
<feature type="region of interest" description="Disordered" evidence="1">
    <location>
        <begin position="291"/>
        <end position="324"/>
    </location>
</feature>
<sequence length="324" mass="34720">MNELEWLNEQRPEVKDDEPGRVRARRELREHIRPRPDRRAAWRPRLAFASVAALVVTGVAIAWPTGGPAPAPAPTVLAPEAPAPELDVAPLVLLSERIAQEPEPQGDATLVIRSQQYPDDKAILGHDLYLDDGRYYYGATREELKAAAVNSRYHEPLVKAAIAAPALPPEKARRAMDVAVGGGNAPKVSRSIEDNHVWVGSMDALLAGAGRKDVRAGVMTLLHTIDTVKVTEEGELLKLTATDYQGGYTENLFVDAETGVPQKFEGGVPGKTPDVVVDYDVKRVTAANWADAAGEDAAGQAPAADADPSRERAAPAPPAKAPKP</sequence>
<comment type="caution">
    <text evidence="3">The sequence shown here is derived from an EMBL/GenBank/DDBJ whole genome shotgun (WGS) entry which is preliminary data.</text>
</comment>
<gene>
    <name evidence="3" type="ORF">OJ962_31855</name>
</gene>
<feature type="compositionally biased region" description="Low complexity" evidence="1">
    <location>
        <begin position="291"/>
        <end position="306"/>
    </location>
</feature>
<evidence type="ECO:0000313" key="3">
    <source>
        <dbReference type="EMBL" id="MDA0142122.1"/>
    </source>
</evidence>
<feature type="compositionally biased region" description="Pro residues" evidence="1">
    <location>
        <begin position="315"/>
        <end position="324"/>
    </location>
</feature>
<feature type="compositionally biased region" description="Basic and acidic residues" evidence="1">
    <location>
        <begin position="8"/>
        <end position="22"/>
    </location>
</feature>
<protein>
    <recommendedName>
        <fullName evidence="5">CU044_5270 family protein</fullName>
    </recommendedName>
</protein>
<keyword evidence="2" id="KW-0472">Membrane</keyword>
<evidence type="ECO:0000256" key="2">
    <source>
        <dbReference type="SAM" id="Phobius"/>
    </source>
</evidence>
<keyword evidence="4" id="KW-1185">Reference proteome</keyword>
<name>A0ABT4RU57_9ACTN</name>
<feature type="transmembrane region" description="Helical" evidence="2">
    <location>
        <begin position="46"/>
        <end position="63"/>
    </location>
</feature>
<dbReference type="RefSeq" id="WP_202953958.1">
    <property type="nucleotide sequence ID" value="NZ_JAPCID010000075.1"/>
</dbReference>
<evidence type="ECO:0000313" key="4">
    <source>
        <dbReference type="Proteomes" id="UP001147700"/>
    </source>
</evidence>
<evidence type="ECO:0000256" key="1">
    <source>
        <dbReference type="SAM" id="MobiDB-lite"/>
    </source>
</evidence>
<reference evidence="3" key="1">
    <citation type="submission" date="2022-10" db="EMBL/GenBank/DDBJ databases">
        <title>The WGS of Solirubrobacter sp. CPCC 204708.</title>
        <authorList>
            <person name="Jiang Z."/>
        </authorList>
    </citation>
    <scope>NUCLEOTIDE SEQUENCE</scope>
    <source>
        <strain evidence="3">CPCC 204708</strain>
    </source>
</reference>
<keyword evidence="2" id="KW-1133">Transmembrane helix</keyword>
<dbReference type="Proteomes" id="UP001147700">
    <property type="component" value="Unassembled WGS sequence"/>
</dbReference>
<feature type="region of interest" description="Disordered" evidence="1">
    <location>
        <begin position="1"/>
        <end position="22"/>
    </location>
</feature>